<gene>
    <name evidence="10" type="ORF">LSH36_316g08061</name>
</gene>
<keyword evidence="11" id="KW-1185">Reference proteome</keyword>
<evidence type="ECO:0000256" key="6">
    <source>
        <dbReference type="ARBA" id="ARBA00022989"/>
    </source>
</evidence>
<reference evidence="10" key="1">
    <citation type="journal article" date="2023" name="Mol. Biol. Evol.">
        <title>Third-Generation Sequencing Reveals the Adaptive Role of the Epigenome in Three Deep-Sea Polychaetes.</title>
        <authorList>
            <person name="Perez M."/>
            <person name="Aroh O."/>
            <person name="Sun Y."/>
            <person name="Lan Y."/>
            <person name="Juniper S.K."/>
            <person name="Young C.R."/>
            <person name="Angers B."/>
            <person name="Qian P.Y."/>
        </authorList>
    </citation>
    <scope>NUCLEOTIDE SEQUENCE</scope>
    <source>
        <strain evidence="10">P08H-3</strain>
    </source>
</reference>
<evidence type="ECO:0000256" key="2">
    <source>
        <dbReference type="ARBA" id="ARBA00004673"/>
    </source>
</evidence>
<evidence type="ECO:0000256" key="7">
    <source>
        <dbReference type="ARBA" id="ARBA00023128"/>
    </source>
</evidence>
<evidence type="ECO:0008006" key="12">
    <source>
        <dbReference type="Google" id="ProtNLM"/>
    </source>
</evidence>
<dbReference type="AlphaFoldDB" id="A0AAD9JGR9"/>
<evidence type="ECO:0000256" key="5">
    <source>
        <dbReference type="ARBA" id="ARBA00022792"/>
    </source>
</evidence>
<evidence type="ECO:0000256" key="4">
    <source>
        <dbReference type="ARBA" id="ARBA00022692"/>
    </source>
</evidence>
<protein>
    <recommendedName>
        <fullName evidence="12">Mitochondrial cytochrome c oxidase subunit VIc/VIIs domain-containing protein</fullName>
    </recommendedName>
</protein>
<evidence type="ECO:0000313" key="11">
    <source>
        <dbReference type="Proteomes" id="UP001208570"/>
    </source>
</evidence>
<proteinExistence type="inferred from homology"/>
<dbReference type="InterPro" id="IPR037169">
    <property type="entry name" value="Cytochrome_c_oxidase_VIc_sf"/>
</dbReference>
<evidence type="ECO:0000256" key="1">
    <source>
        <dbReference type="ARBA" id="ARBA00004434"/>
    </source>
</evidence>
<evidence type="ECO:0000256" key="9">
    <source>
        <dbReference type="SAM" id="Phobius"/>
    </source>
</evidence>
<dbReference type="SUPFAM" id="SSF81415">
    <property type="entry name" value="Mitochondrial cytochrome c oxidase subunit VIc"/>
    <property type="match status" value="1"/>
</dbReference>
<keyword evidence="5" id="KW-0999">Mitochondrion inner membrane</keyword>
<dbReference type="Pfam" id="PF02937">
    <property type="entry name" value="COX6C"/>
    <property type="match status" value="1"/>
</dbReference>
<dbReference type="Gene3D" id="4.10.93.10">
    <property type="entry name" value="Mitochondrial cytochrome c oxidase subunit VIc/VIIs"/>
    <property type="match status" value="1"/>
</dbReference>
<comment type="pathway">
    <text evidence="2">Energy metabolism; oxidative phosphorylation.</text>
</comment>
<keyword evidence="6 9" id="KW-1133">Transmembrane helix</keyword>
<dbReference type="CDD" id="cd22901">
    <property type="entry name" value="CcO_VIc"/>
    <property type="match status" value="1"/>
</dbReference>
<feature type="transmembrane region" description="Helical" evidence="9">
    <location>
        <begin position="19"/>
        <end position="37"/>
    </location>
</feature>
<dbReference type="EMBL" id="JAODUP010000316">
    <property type="protein sequence ID" value="KAK2152868.1"/>
    <property type="molecule type" value="Genomic_DNA"/>
</dbReference>
<evidence type="ECO:0000313" key="10">
    <source>
        <dbReference type="EMBL" id="KAK2152868.1"/>
    </source>
</evidence>
<keyword evidence="7" id="KW-0496">Mitochondrion</keyword>
<comment type="subcellular location">
    <subcellularLocation>
        <location evidence="1">Mitochondrion inner membrane</location>
        <topology evidence="1">Single-pass membrane protein</topology>
    </subcellularLocation>
</comment>
<dbReference type="InterPro" id="IPR034884">
    <property type="entry name" value="Cytochrome_c_oxidase_VIc/VIIs"/>
</dbReference>
<dbReference type="PANTHER" id="PTHR48416:SF1">
    <property type="entry name" value="CYTOCHROME C OXIDASE SUBUNIT 6C"/>
    <property type="match status" value="1"/>
</dbReference>
<dbReference type="Proteomes" id="UP001208570">
    <property type="component" value="Unassembled WGS sequence"/>
</dbReference>
<dbReference type="PANTHER" id="PTHR48416">
    <property type="entry name" value="CYTOCHROME C OXIDASE SUBUNIT 6C"/>
    <property type="match status" value="1"/>
</dbReference>
<keyword evidence="4 9" id="KW-0812">Transmembrane</keyword>
<comment type="caution">
    <text evidence="10">The sequence shown here is derived from an EMBL/GenBank/DDBJ whole genome shotgun (WGS) entry which is preliminary data.</text>
</comment>
<evidence type="ECO:0000256" key="8">
    <source>
        <dbReference type="ARBA" id="ARBA00023136"/>
    </source>
</evidence>
<sequence>MAARPQLRGFLASNLKRDFTLAITVALTGLLSYKFLVQEPRKRRYEEYYKNLDPEKEFRRIRDAGGFQCVKPGGEVQDGCVEFLSPVPAL</sequence>
<comment type="similarity">
    <text evidence="3">Belongs to the cytochrome c oxidase subunit 6c family.</text>
</comment>
<organism evidence="10 11">
    <name type="scientific">Paralvinella palmiformis</name>
    <dbReference type="NCBI Taxonomy" id="53620"/>
    <lineage>
        <taxon>Eukaryota</taxon>
        <taxon>Metazoa</taxon>
        <taxon>Spiralia</taxon>
        <taxon>Lophotrochozoa</taxon>
        <taxon>Annelida</taxon>
        <taxon>Polychaeta</taxon>
        <taxon>Sedentaria</taxon>
        <taxon>Canalipalpata</taxon>
        <taxon>Terebellida</taxon>
        <taxon>Terebelliformia</taxon>
        <taxon>Alvinellidae</taxon>
        <taxon>Paralvinella</taxon>
    </lineage>
</organism>
<accession>A0AAD9JGR9</accession>
<keyword evidence="8 9" id="KW-0472">Membrane</keyword>
<name>A0AAD9JGR9_9ANNE</name>
<evidence type="ECO:0000256" key="3">
    <source>
        <dbReference type="ARBA" id="ARBA00007204"/>
    </source>
</evidence>
<dbReference type="InterPro" id="IPR051389">
    <property type="entry name" value="Cytochrome_c_oxidase_VIc"/>
</dbReference>
<dbReference type="GO" id="GO:0005743">
    <property type="term" value="C:mitochondrial inner membrane"/>
    <property type="evidence" value="ECO:0007669"/>
    <property type="project" value="UniProtKB-SubCell"/>
</dbReference>